<protein>
    <submittedName>
        <fullName evidence="2">Uncharacterized protein</fullName>
    </submittedName>
</protein>
<feature type="region of interest" description="Disordered" evidence="1">
    <location>
        <begin position="112"/>
        <end position="135"/>
    </location>
</feature>
<organism evidence="2 3">
    <name type="scientific">Rhizodiscina lignyota</name>
    <dbReference type="NCBI Taxonomy" id="1504668"/>
    <lineage>
        <taxon>Eukaryota</taxon>
        <taxon>Fungi</taxon>
        <taxon>Dikarya</taxon>
        <taxon>Ascomycota</taxon>
        <taxon>Pezizomycotina</taxon>
        <taxon>Dothideomycetes</taxon>
        <taxon>Pleosporomycetidae</taxon>
        <taxon>Aulographales</taxon>
        <taxon>Rhizodiscinaceae</taxon>
        <taxon>Rhizodiscina</taxon>
    </lineage>
</organism>
<feature type="compositionally biased region" description="Polar residues" evidence="1">
    <location>
        <begin position="310"/>
        <end position="321"/>
    </location>
</feature>
<feature type="compositionally biased region" description="Polar residues" evidence="1">
    <location>
        <begin position="116"/>
        <end position="126"/>
    </location>
</feature>
<feature type="region of interest" description="Disordered" evidence="1">
    <location>
        <begin position="1"/>
        <end position="100"/>
    </location>
</feature>
<feature type="compositionally biased region" description="Low complexity" evidence="1">
    <location>
        <begin position="83"/>
        <end position="96"/>
    </location>
</feature>
<feature type="region of interest" description="Disordered" evidence="1">
    <location>
        <begin position="310"/>
        <end position="341"/>
    </location>
</feature>
<proteinExistence type="predicted"/>
<feature type="region of interest" description="Disordered" evidence="1">
    <location>
        <begin position="361"/>
        <end position="445"/>
    </location>
</feature>
<feature type="compositionally biased region" description="Polar residues" evidence="1">
    <location>
        <begin position="491"/>
        <end position="508"/>
    </location>
</feature>
<comment type="caution">
    <text evidence="2">The sequence shown here is derived from an EMBL/GenBank/DDBJ whole genome shotgun (WGS) entry which is preliminary data.</text>
</comment>
<feature type="region of interest" description="Disordered" evidence="1">
    <location>
        <begin position="485"/>
        <end position="528"/>
    </location>
</feature>
<feature type="compositionally biased region" description="Polar residues" evidence="1">
    <location>
        <begin position="399"/>
        <end position="417"/>
    </location>
</feature>
<dbReference type="OrthoDB" id="419770at2759"/>
<accession>A0A9P4MCA9</accession>
<dbReference type="EMBL" id="ML978123">
    <property type="protein sequence ID" value="KAF2102252.1"/>
    <property type="molecule type" value="Genomic_DNA"/>
</dbReference>
<keyword evidence="3" id="KW-1185">Reference proteome</keyword>
<evidence type="ECO:0000256" key="1">
    <source>
        <dbReference type="SAM" id="MobiDB-lite"/>
    </source>
</evidence>
<feature type="compositionally biased region" description="Basic and acidic residues" evidence="1">
    <location>
        <begin position="19"/>
        <end position="40"/>
    </location>
</feature>
<evidence type="ECO:0000313" key="3">
    <source>
        <dbReference type="Proteomes" id="UP000799772"/>
    </source>
</evidence>
<dbReference type="AlphaFoldDB" id="A0A9P4MCA9"/>
<dbReference type="Proteomes" id="UP000799772">
    <property type="component" value="Unassembled WGS sequence"/>
</dbReference>
<evidence type="ECO:0000313" key="2">
    <source>
        <dbReference type="EMBL" id="KAF2102252.1"/>
    </source>
</evidence>
<feature type="region of interest" description="Disordered" evidence="1">
    <location>
        <begin position="153"/>
        <end position="196"/>
    </location>
</feature>
<sequence length="700" mass="76632">MSPNRPRPRGTLPRNFNLRSRDFGDAPKTPEPDFVPDHIDPPPPPKQPARSLRSRTLRRGLNSRAAIPDFSAPSQSSTPFDFPIPTIEAPTAEPTPLQVPSLRRVSLNARFLTPEPSDNPSFTSPMTPMAQVGNDESGSFDFFDVKSLGESISRPSTACSDFSDSSASSEETLESFPSFGASSASPDRDNDPFGPLKIATSQESLLSSPLNSFNVIEPPKAISPQQKTPHKKSVWTEEMDRHLWLTFLKFLQDPQHTPFKLFPGSHPPLGVCHRVAHEAKKSWKQVRARNLGNAHQSEHMLLTDPLTDATQAANSGESTPTAFDVRKPVPAWPRNASTRRRLRMLCKKQPTLSAHYQRLMQTRSPSPLPSSSSSKPAGGHTGVSPIPESPRSERRTRSAFSTRDMNISLTSSMQSGGPLSKLAAKKPVAEPSSMSMDGACDEPDEAPELVEAESHGGAHQRSHSLQLGIQASSTPPTFRMLASPIRFPGDQQPSTWSHQPRASTTLAQVDTEMSDSPQLDPPAELHAPAPLSHSLKRRARLHLDDTHYQAVREELIRDVFGATAESSHRRVRSRGFSLGDMEGERRAPLPASAPAIPPPPPQLINNHLTGNVPWLVPPQLDVPQRLGSPLQFEDKFSTVPRDFKAGEEGLQTFEPSASFEERLGAMAPGRVRKLSGPKSLGRNLPRNRAPLNRVFGTDGI</sequence>
<name>A0A9P4MCA9_9PEZI</name>
<feature type="compositionally biased region" description="Low complexity" evidence="1">
    <location>
        <begin position="156"/>
        <end position="185"/>
    </location>
</feature>
<gene>
    <name evidence="2" type="ORF">NA57DRAFT_73683</name>
</gene>
<reference evidence="2" key="1">
    <citation type="journal article" date="2020" name="Stud. Mycol.">
        <title>101 Dothideomycetes genomes: a test case for predicting lifestyles and emergence of pathogens.</title>
        <authorList>
            <person name="Haridas S."/>
            <person name="Albert R."/>
            <person name="Binder M."/>
            <person name="Bloem J."/>
            <person name="Labutti K."/>
            <person name="Salamov A."/>
            <person name="Andreopoulos B."/>
            <person name="Baker S."/>
            <person name="Barry K."/>
            <person name="Bills G."/>
            <person name="Bluhm B."/>
            <person name="Cannon C."/>
            <person name="Castanera R."/>
            <person name="Culley D."/>
            <person name="Daum C."/>
            <person name="Ezra D."/>
            <person name="Gonzalez J."/>
            <person name="Henrissat B."/>
            <person name="Kuo A."/>
            <person name="Liang C."/>
            <person name="Lipzen A."/>
            <person name="Lutzoni F."/>
            <person name="Magnuson J."/>
            <person name="Mondo S."/>
            <person name="Nolan M."/>
            <person name="Ohm R."/>
            <person name="Pangilinan J."/>
            <person name="Park H.-J."/>
            <person name="Ramirez L."/>
            <person name="Alfaro M."/>
            <person name="Sun H."/>
            <person name="Tritt A."/>
            <person name="Yoshinaga Y."/>
            <person name="Zwiers L.-H."/>
            <person name="Turgeon B."/>
            <person name="Goodwin S."/>
            <person name="Spatafora J."/>
            <person name="Crous P."/>
            <person name="Grigoriev I."/>
        </authorList>
    </citation>
    <scope>NUCLEOTIDE SEQUENCE</scope>
    <source>
        <strain evidence="2">CBS 133067</strain>
    </source>
</reference>